<keyword evidence="2" id="KW-1185">Reference proteome</keyword>
<dbReference type="InterPro" id="IPR043148">
    <property type="entry name" value="TagF_C"/>
</dbReference>
<dbReference type="GO" id="GO:0047355">
    <property type="term" value="F:CDP-glycerol glycerophosphotransferase activity"/>
    <property type="evidence" value="ECO:0007669"/>
    <property type="project" value="InterPro"/>
</dbReference>
<evidence type="ECO:0000313" key="2">
    <source>
        <dbReference type="Proteomes" id="UP000018227"/>
    </source>
</evidence>
<evidence type="ECO:0000313" key="1">
    <source>
        <dbReference type="EMBL" id="ESL03123.1"/>
    </source>
</evidence>
<protein>
    <submittedName>
        <fullName evidence="1">CDP-glycerol:poly(Glycerophosphate) glycerophosphotransferase</fullName>
    </submittedName>
</protein>
<dbReference type="Pfam" id="PF04464">
    <property type="entry name" value="Glyphos_transf"/>
    <property type="match status" value="1"/>
</dbReference>
<dbReference type="Proteomes" id="UP000018227">
    <property type="component" value="Unassembled WGS sequence"/>
</dbReference>
<reference evidence="1 2" key="1">
    <citation type="submission" date="2013-06" db="EMBL/GenBank/DDBJ databases">
        <authorList>
            <person name="Weinstock G."/>
            <person name="Sodergren E."/>
            <person name="Clifton S."/>
            <person name="Fulton L."/>
            <person name="Fulton B."/>
            <person name="Courtney L."/>
            <person name="Fronick C."/>
            <person name="Harrison M."/>
            <person name="Strong C."/>
            <person name="Farmer C."/>
            <person name="Delahaunty K."/>
            <person name="Markovic C."/>
            <person name="Hall O."/>
            <person name="Minx P."/>
            <person name="Tomlinson C."/>
            <person name="Mitreva M."/>
            <person name="Nelson J."/>
            <person name="Hou S."/>
            <person name="Wollam A."/>
            <person name="Pepin K.H."/>
            <person name="Johnson M."/>
            <person name="Bhonagiri V."/>
            <person name="Nash W.E."/>
            <person name="Warren W."/>
            <person name="Chinwalla A."/>
            <person name="Mardis E.R."/>
            <person name="Wilson R.K."/>
        </authorList>
    </citation>
    <scope>NUCLEOTIDE SEQUENCE [LARGE SCALE GENOMIC DNA]</scope>
    <source>
        <strain evidence="1 2">ATCC 51271</strain>
    </source>
</reference>
<name>V2Y2E2_9FIRM</name>
<dbReference type="HOGENOM" id="CLU_006538_0_0_9"/>
<dbReference type="InterPro" id="IPR007554">
    <property type="entry name" value="Glycerophosphate_synth"/>
</dbReference>
<dbReference type="SUPFAM" id="SSF53448">
    <property type="entry name" value="Nucleotide-diphospho-sugar transferases"/>
    <property type="match status" value="1"/>
</dbReference>
<dbReference type="STRING" id="592026.GCWU0000282_001997"/>
<comment type="caution">
    <text evidence="1">The sequence shown here is derived from an EMBL/GenBank/DDBJ whole genome shotgun (WGS) entry which is preliminary data.</text>
</comment>
<dbReference type="PANTHER" id="PTHR37316">
    <property type="entry name" value="TEICHOIC ACID GLYCEROL-PHOSPHATE PRIMASE"/>
    <property type="match status" value="1"/>
</dbReference>
<dbReference type="GO" id="GO:0016020">
    <property type="term" value="C:membrane"/>
    <property type="evidence" value="ECO:0007669"/>
    <property type="project" value="InterPro"/>
</dbReference>
<proteinExistence type="predicted"/>
<organism evidence="1 2">
    <name type="scientific">Catonella morbi ATCC 51271</name>
    <dbReference type="NCBI Taxonomy" id="592026"/>
    <lineage>
        <taxon>Bacteria</taxon>
        <taxon>Bacillati</taxon>
        <taxon>Bacillota</taxon>
        <taxon>Clostridia</taxon>
        <taxon>Lachnospirales</taxon>
        <taxon>Lachnospiraceae</taxon>
        <taxon>Catonella</taxon>
    </lineage>
</organism>
<dbReference type="AlphaFoldDB" id="V2Y2E2"/>
<sequence>MQIGGDSVMKIKEVLTAIKKGGIIPYSKSIYRKKKKEITKKLLENSKILMIDLNLKPQLINRELKKTKAEFIAFYDTNAVFEDEYFVKLRDELKKNPGIGYASGRIIARNGKPLAHFEKIKDDIYKYDVSKEVESAPILVGTLCRTHIIKNNLLSFNEELAYCKAELFATKYLEKSSKGLVVSNMRYTTGRGLDESSPKMGQSHNKDWYFSTTKGYLANLINDGKLSKIAQFGFLYLSCTRFLSNKNEHVKLVFDSDEEREEYLSEVGKGMELVSDEILFMRSNALKLDRNLRRYFAMLRNPDKELELEYTRLGSKGVIRLKDSKYGIVNEISGLRPLINTLEYRKEQGKQGLFIKFSLPDYLPWDECKFRFVNNYNGEISEHKAEKTTELAAITTFFDKEIFRRDAYECFIPLNNAEAQEISLHLSIFGDDYETKLFFEDNWQSKLEDENEIKYWYFAGHIARLKENAILITKADDEARGRAEDAYIKYIEDKFEATPSDSKDKEELSLVLKWRKAYMKALPEMKNRRIWVYYDKSYKAGDNGEYAIKYAVTQDDGIEKVYFIEKYSKDGERLIKEGYKVVEPGSDEGAFYALFAEVIFMTHIPPFLKLGFKKDKLIYFRDLLSPKIIRMYHGYPITRSSSYAQMGSNAAAVVVASNYERELYTNEDNCFKDEQIIPSGNPRYDDLVDDSKNQILIAPTWRPALVGKTAPNGKTEYNPKFKESSFYRLYNKVLTDEKLLSVARRKGYKIKLFFHPKFEAQTVDFETTDVVEALSPTEDMDYVTIMKQSNLMVTDFSSVQYDFAYMRKPVVYYQDTVLPYWRITNFDYENIGFGEICKSADELIDVLCGYIENDCRLKEEYKGRYESFFVQSDRQSGKRLYEAVRKLTEGEGK</sequence>
<accession>V2Y2E2</accession>
<dbReference type="SUPFAM" id="SSF53756">
    <property type="entry name" value="UDP-Glycosyltransferase/glycogen phosphorylase"/>
    <property type="match status" value="1"/>
</dbReference>
<dbReference type="InterPro" id="IPR051612">
    <property type="entry name" value="Teichoic_Acid_Biosynth"/>
</dbReference>
<dbReference type="Gene3D" id="3.40.50.12580">
    <property type="match status" value="1"/>
</dbReference>
<dbReference type="PANTHER" id="PTHR37316:SF3">
    <property type="entry name" value="TEICHOIC ACID GLYCEROL-PHOSPHATE TRANSFERASE"/>
    <property type="match status" value="1"/>
</dbReference>
<gene>
    <name evidence="1" type="ORF">GCWU0000282_001997</name>
</gene>
<keyword evidence="1" id="KW-0808">Transferase</keyword>
<dbReference type="EMBL" id="ACIL03000013">
    <property type="protein sequence ID" value="ESL03123.1"/>
    <property type="molecule type" value="Genomic_DNA"/>
</dbReference>
<dbReference type="eggNOG" id="COG1887">
    <property type="taxonomic scope" value="Bacteria"/>
</dbReference>
<dbReference type="OrthoDB" id="9807097at2"/>
<dbReference type="InterPro" id="IPR029044">
    <property type="entry name" value="Nucleotide-diphossugar_trans"/>
</dbReference>